<evidence type="ECO:0000313" key="1">
    <source>
        <dbReference type="EMBL" id="QDH23084.1"/>
    </source>
</evidence>
<name>A0A4Y6V136_SACBS</name>
<dbReference type="EMBL" id="CP041217">
    <property type="protein sequence ID" value="QDH23084.1"/>
    <property type="molecule type" value="Genomic_DNA"/>
</dbReference>
<dbReference type="Proteomes" id="UP000316968">
    <property type="component" value="Chromosome"/>
</dbReference>
<dbReference type="RefSeq" id="WP_141449621.1">
    <property type="nucleotide sequence ID" value="NZ_CP041217.1"/>
</dbReference>
<proteinExistence type="predicted"/>
<dbReference type="KEGG" id="saca:FFV09_20835"/>
<accession>A0A4Y6V136</accession>
<dbReference type="AlphaFoldDB" id="A0A4Y6V136"/>
<protein>
    <submittedName>
        <fullName evidence="1">Uncharacterized protein</fullName>
    </submittedName>
</protein>
<gene>
    <name evidence="1" type="ORF">FFV09_20835</name>
</gene>
<organism evidence="1 2">
    <name type="scientific">Saccharibacillus brassicae</name>
    <dbReference type="NCBI Taxonomy" id="2583377"/>
    <lineage>
        <taxon>Bacteria</taxon>
        <taxon>Bacillati</taxon>
        <taxon>Bacillota</taxon>
        <taxon>Bacilli</taxon>
        <taxon>Bacillales</taxon>
        <taxon>Paenibacillaceae</taxon>
        <taxon>Saccharibacillus</taxon>
    </lineage>
</organism>
<reference evidence="1 2" key="1">
    <citation type="submission" date="2019-06" db="EMBL/GenBank/DDBJ databases">
        <title>Saccharibacillus brassicae sp. nov., an endophytic bacterium isolated from Chinese cabbage seeds (Brassica pekinensis).</title>
        <authorList>
            <person name="Jiang L."/>
            <person name="Lee J."/>
            <person name="Kim S.W."/>
        </authorList>
    </citation>
    <scope>NUCLEOTIDE SEQUENCE [LARGE SCALE GENOMIC DNA]</scope>
    <source>
        <strain evidence="2">KCTC 43072 / ATSA2</strain>
    </source>
</reference>
<dbReference type="OrthoDB" id="1841408at2"/>
<evidence type="ECO:0000313" key="2">
    <source>
        <dbReference type="Proteomes" id="UP000316968"/>
    </source>
</evidence>
<sequence length="196" mass="22922">MKNRPTRLKPRPVEHEERLIVQTLTFRWGKEARGAPFSTARNEYGKAFRIPDPLLHCDTAQGLLYQEILIRQDAKGFEKIHDRSSILKPSEGVYSVQGIEIQKTDSEYLCSFRYSEECGKPIRQDRRYNLLVEKAFELKAGEYGRMIYNGRHTSTYTGEWYYELHMINVLPTADPNPNVFIDTEPVKEYKQIAILF</sequence>
<keyword evidence="2" id="KW-1185">Reference proteome</keyword>